<keyword evidence="3" id="KW-1185">Reference proteome</keyword>
<evidence type="ECO:0000313" key="3">
    <source>
        <dbReference type="Proteomes" id="UP001176941"/>
    </source>
</evidence>
<evidence type="ECO:0000313" key="2">
    <source>
        <dbReference type="EMBL" id="CAI9156592.1"/>
    </source>
</evidence>
<accession>A0ABN8Y4S4</accession>
<reference evidence="2" key="1">
    <citation type="submission" date="2023-04" db="EMBL/GenBank/DDBJ databases">
        <authorList>
            <consortium name="ELIXIR-Norway"/>
        </authorList>
    </citation>
    <scope>NUCLEOTIDE SEQUENCE [LARGE SCALE GENOMIC DNA]</scope>
</reference>
<organism evidence="2 3">
    <name type="scientific">Rangifer tarandus platyrhynchus</name>
    <name type="common">Svalbard reindeer</name>
    <dbReference type="NCBI Taxonomy" id="3082113"/>
    <lineage>
        <taxon>Eukaryota</taxon>
        <taxon>Metazoa</taxon>
        <taxon>Chordata</taxon>
        <taxon>Craniata</taxon>
        <taxon>Vertebrata</taxon>
        <taxon>Euteleostomi</taxon>
        <taxon>Mammalia</taxon>
        <taxon>Eutheria</taxon>
        <taxon>Laurasiatheria</taxon>
        <taxon>Artiodactyla</taxon>
        <taxon>Ruminantia</taxon>
        <taxon>Pecora</taxon>
        <taxon>Cervidae</taxon>
        <taxon>Odocoileinae</taxon>
        <taxon>Rangifer</taxon>
    </lineage>
</organism>
<evidence type="ECO:0000256" key="1">
    <source>
        <dbReference type="SAM" id="MobiDB-lite"/>
    </source>
</evidence>
<dbReference type="EMBL" id="OX459950">
    <property type="protein sequence ID" value="CAI9156592.1"/>
    <property type="molecule type" value="Genomic_DNA"/>
</dbReference>
<gene>
    <name evidence="2" type="ORF">MRATA1EN1_LOCUS5554</name>
</gene>
<sequence>MPTSCSCREDRLLDKFTTVREGQGALRQTILCDYNNKSGRRHRSSREESELALPCYIIDHISHSCVHPSSPTAARGAEGSCGIALWPGERHNISRSPRGAPRPAALASAGNPRNANVRPHADLPSPSSGCVNKPLGGSVFAAEWQPLGSGSFPSFHFQRNVSCSGSQVLIQFYLSL</sequence>
<feature type="region of interest" description="Disordered" evidence="1">
    <location>
        <begin position="92"/>
        <end position="126"/>
    </location>
</feature>
<dbReference type="Proteomes" id="UP001176941">
    <property type="component" value="Chromosome 14"/>
</dbReference>
<name>A0ABN8Y4S4_RANTA</name>
<proteinExistence type="predicted"/>
<protein>
    <submittedName>
        <fullName evidence="2">Uncharacterized protein</fullName>
    </submittedName>
</protein>